<feature type="coiled-coil region" evidence="1">
    <location>
        <begin position="184"/>
        <end position="241"/>
    </location>
</feature>
<evidence type="ECO:0000259" key="2">
    <source>
        <dbReference type="Pfam" id="PF01548"/>
    </source>
</evidence>
<name>A0A5A9ZCW8_9RHOB</name>
<dbReference type="GO" id="GO:0003677">
    <property type="term" value="F:DNA binding"/>
    <property type="evidence" value="ECO:0007669"/>
    <property type="project" value="InterPro"/>
</dbReference>
<accession>A0A5A9ZCW8</accession>
<dbReference type="Pfam" id="PF02371">
    <property type="entry name" value="Transposase_20"/>
    <property type="match status" value="1"/>
</dbReference>
<evidence type="ECO:0000313" key="4">
    <source>
        <dbReference type="EMBL" id="KAA0914879.1"/>
    </source>
</evidence>
<feature type="domain" description="Transposase IS110-like N-terminal" evidence="2">
    <location>
        <begin position="85"/>
        <end position="206"/>
    </location>
</feature>
<dbReference type="InterPro" id="IPR002525">
    <property type="entry name" value="Transp_IS110-like_N"/>
</dbReference>
<evidence type="ECO:0000259" key="3">
    <source>
        <dbReference type="Pfam" id="PF02371"/>
    </source>
</evidence>
<proteinExistence type="predicted"/>
<feature type="domain" description="Transposase IS116/IS110/IS902 C-terminal" evidence="3">
    <location>
        <begin position="250"/>
        <end position="331"/>
    </location>
</feature>
<dbReference type="NCBIfam" id="NF033542">
    <property type="entry name" value="transpos_IS110"/>
    <property type="match status" value="1"/>
</dbReference>
<dbReference type="Proteomes" id="UP000325291">
    <property type="component" value="Unassembled WGS sequence"/>
</dbReference>
<dbReference type="Pfam" id="PF01548">
    <property type="entry name" value="DEDD_Tnp_IS110"/>
    <property type="match status" value="1"/>
</dbReference>
<organism evidence="4 5">
    <name type="scientific">Aquicoccus porphyridii</name>
    <dbReference type="NCBI Taxonomy" id="1852029"/>
    <lineage>
        <taxon>Bacteria</taxon>
        <taxon>Pseudomonadati</taxon>
        <taxon>Pseudomonadota</taxon>
        <taxon>Alphaproteobacteria</taxon>
        <taxon>Rhodobacterales</taxon>
        <taxon>Paracoccaceae</taxon>
        <taxon>Aquicoccus</taxon>
    </lineage>
</organism>
<keyword evidence="1" id="KW-0175">Coiled coil</keyword>
<dbReference type="InterPro" id="IPR003346">
    <property type="entry name" value="Transposase_20"/>
</dbReference>
<dbReference type="PANTHER" id="PTHR33055">
    <property type="entry name" value="TRANSPOSASE FOR INSERTION SEQUENCE ELEMENT IS1111A"/>
    <property type="match status" value="1"/>
</dbReference>
<protein>
    <submittedName>
        <fullName evidence="4">IS110 family transposase</fullName>
    </submittedName>
</protein>
<evidence type="ECO:0000256" key="1">
    <source>
        <dbReference type="SAM" id="Coils"/>
    </source>
</evidence>
<dbReference type="PANTHER" id="PTHR33055:SF13">
    <property type="entry name" value="TRANSPOSASE"/>
    <property type="match status" value="1"/>
</dbReference>
<dbReference type="GO" id="GO:0004803">
    <property type="term" value="F:transposase activity"/>
    <property type="evidence" value="ECO:0007669"/>
    <property type="project" value="InterPro"/>
</dbReference>
<reference evidence="4 5" key="1">
    <citation type="submission" date="2019-07" db="EMBL/GenBank/DDBJ databases">
        <title>Aquicoccus porphyridii gen. nov., sp. nov., isolated from a small marine red alga, Porphyridium marinum.</title>
        <authorList>
            <person name="Liu L."/>
        </authorList>
    </citation>
    <scope>NUCLEOTIDE SEQUENCE [LARGE SCALE GENOMIC DNA]</scope>
    <source>
        <strain evidence="4 5">L1 8-17</strain>
    </source>
</reference>
<dbReference type="EMBL" id="VINQ01000007">
    <property type="protein sequence ID" value="KAA0914879.1"/>
    <property type="molecule type" value="Genomic_DNA"/>
</dbReference>
<dbReference type="AlphaFoldDB" id="A0A5A9ZCW8"/>
<dbReference type="InterPro" id="IPR047650">
    <property type="entry name" value="Transpos_IS110"/>
</dbReference>
<dbReference type="GO" id="GO:0006313">
    <property type="term" value="P:DNA transposition"/>
    <property type="evidence" value="ECO:0007669"/>
    <property type="project" value="InterPro"/>
</dbReference>
<comment type="caution">
    <text evidence="4">The sequence shown here is derived from an EMBL/GenBank/DDBJ whole genome shotgun (WGS) entry which is preliminary data.</text>
</comment>
<evidence type="ECO:0000313" key="5">
    <source>
        <dbReference type="Proteomes" id="UP000325291"/>
    </source>
</evidence>
<keyword evidence="5" id="KW-1185">Reference proteome</keyword>
<gene>
    <name evidence="4" type="ORF">FLO80_10930</name>
</gene>
<sequence length="373" mass="41018">MAIRELVAGGPPRGMTRSAVAKYLATRHICPAIRTVEGLSRPSIIRDNDKDMSSISSEVDRTNIIAFEVSKASLTVHSLPDDRQMTIPNSAAAVKRLLKAASKDRLPFIVCEASGGYERIVLECCVEQGLPVRRAHGTRTRNFAKYLGLSAKTDSVDARMLALFAAKSDDLRLWQPPSKETVELRGLRRRRDDLAQMIRTEQNRLEHPQIKAVERSLKRHVRAMTKEMNELDTQIAKLVAATPEFRRKSDLLTSVIGVGPKTAAACLAYVPELGSLTKGEAAAIVGLAPHAQDSGAMKGHCRISGGRREVRASLYMAALSTLRYDPAMQSFARRLRERGKPAKVAITAIMRKLIVIMNAVLKTGEPARRPLPA</sequence>